<comment type="caution">
    <text evidence="1">The sequence shown here is derived from an EMBL/GenBank/DDBJ whole genome shotgun (WGS) entry which is preliminary data.</text>
</comment>
<proteinExistence type="predicted"/>
<evidence type="ECO:0000313" key="2">
    <source>
        <dbReference type="Proteomes" id="UP000237000"/>
    </source>
</evidence>
<name>A0A2P5BEP6_TREOI</name>
<organism evidence="1 2">
    <name type="scientific">Trema orientale</name>
    <name type="common">Charcoal tree</name>
    <name type="synonym">Celtis orientalis</name>
    <dbReference type="NCBI Taxonomy" id="63057"/>
    <lineage>
        <taxon>Eukaryota</taxon>
        <taxon>Viridiplantae</taxon>
        <taxon>Streptophyta</taxon>
        <taxon>Embryophyta</taxon>
        <taxon>Tracheophyta</taxon>
        <taxon>Spermatophyta</taxon>
        <taxon>Magnoliopsida</taxon>
        <taxon>eudicotyledons</taxon>
        <taxon>Gunneridae</taxon>
        <taxon>Pentapetalae</taxon>
        <taxon>rosids</taxon>
        <taxon>fabids</taxon>
        <taxon>Rosales</taxon>
        <taxon>Cannabaceae</taxon>
        <taxon>Trema</taxon>
    </lineage>
</organism>
<dbReference type="Gene3D" id="3.90.1150.10">
    <property type="entry name" value="Aspartate Aminotransferase, domain 1"/>
    <property type="match status" value="1"/>
</dbReference>
<dbReference type="OrthoDB" id="10464420at2759"/>
<dbReference type="InParanoid" id="A0A2P5BEP6"/>
<gene>
    <name evidence="1" type="ORF">TorRG33x02_323780</name>
</gene>
<reference evidence="2" key="1">
    <citation type="submission" date="2016-06" db="EMBL/GenBank/DDBJ databases">
        <title>Parallel loss of symbiosis genes in relatives of nitrogen-fixing non-legume Parasponia.</title>
        <authorList>
            <person name="Van Velzen R."/>
            <person name="Holmer R."/>
            <person name="Bu F."/>
            <person name="Rutten L."/>
            <person name="Van Zeijl A."/>
            <person name="Liu W."/>
            <person name="Santuari L."/>
            <person name="Cao Q."/>
            <person name="Sharma T."/>
            <person name="Shen D."/>
            <person name="Roswanjaya Y."/>
            <person name="Wardhani T."/>
            <person name="Kalhor M.S."/>
            <person name="Jansen J."/>
            <person name="Van den Hoogen J."/>
            <person name="Gungor B."/>
            <person name="Hartog M."/>
            <person name="Hontelez J."/>
            <person name="Verver J."/>
            <person name="Yang W.-C."/>
            <person name="Schijlen E."/>
            <person name="Repin R."/>
            <person name="Schilthuizen M."/>
            <person name="Schranz E."/>
            <person name="Heidstra R."/>
            <person name="Miyata K."/>
            <person name="Fedorova E."/>
            <person name="Kohlen W."/>
            <person name="Bisseling T."/>
            <person name="Smit S."/>
            <person name="Geurts R."/>
        </authorList>
    </citation>
    <scope>NUCLEOTIDE SEQUENCE [LARGE SCALE GENOMIC DNA]</scope>
    <source>
        <strain evidence="2">cv. RG33-2</strain>
    </source>
</reference>
<protein>
    <submittedName>
        <fullName evidence="1">Uncharacterized protein</fullName>
    </submittedName>
</protein>
<dbReference type="EMBL" id="JXTC01000538">
    <property type="protein sequence ID" value="PON47258.1"/>
    <property type="molecule type" value="Genomic_DNA"/>
</dbReference>
<keyword evidence="2" id="KW-1185">Reference proteome</keyword>
<dbReference type="AlphaFoldDB" id="A0A2P5BEP6"/>
<accession>A0A2P5BEP6</accession>
<evidence type="ECO:0000313" key="1">
    <source>
        <dbReference type="EMBL" id="PON47258.1"/>
    </source>
</evidence>
<dbReference type="Proteomes" id="UP000237000">
    <property type="component" value="Unassembled WGS sequence"/>
</dbReference>
<sequence>MTSSSKPLLLQPSVAVPLFLQPRRAPAVFFEVKPLQSRIHKPGQAILAALLGFKKVKDDLYDRMDNPNEVIELGLAEKKVSFL</sequence>
<dbReference type="InterPro" id="IPR015422">
    <property type="entry name" value="PyrdxlP-dep_Trfase_small"/>
</dbReference>